<evidence type="ECO:0000313" key="1">
    <source>
        <dbReference type="EMBL" id="NPT30867.1"/>
    </source>
</evidence>
<comment type="caution">
    <text evidence="1">The sequence shown here is derived from an EMBL/GenBank/DDBJ whole genome shotgun (WGS) entry which is preliminary data.</text>
</comment>
<dbReference type="EMBL" id="QDKN01000003">
    <property type="protein sequence ID" value="NPT30867.1"/>
    <property type="molecule type" value="Genomic_DNA"/>
</dbReference>
<dbReference type="Proteomes" id="UP001318401">
    <property type="component" value="Unassembled WGS sequence"/>
</dbReference>
<keyword evidence="2" id="KW-1185">Reference proteome</keyword>
<organism evidence="1 2">
    <name type="scientific">Vreelandella venusta</name>
    <dbReference type="NCBI Taxonomy" id="44935"/>
    <lineage>
        <taxon>Bacteria</taxon>
        <taxon>Pseudomonadati</taxon>
        <taxon>Pseudomonadota</taxon>
        <taxon>Gammaproteobacteria</taxon>
        <taxon>Oceanospirillales</taxon>
        <taxon>Halomonadaceae</taxon>
        <taxon>Vreelandella</taxon>
    </lineage>
</organism>
<protein>
    <submittedName>
        <fullName evidence="1">Uncharacterized protein</fullName>
    </submittedName>
</protein>
<gene>
    <name evidence="1" type="ORF">DDR56_09865</name>
</gene>
<proteinExistence type="predicted"/>
<sequence length="275" mass="30380">MEDDYRGSAQSAVVADGELAHTHIALLNLDKSINPQPCYVKFYPDELAPGQEHRGLVNEIVGHIIAHEVGACVPDSAGLIFIPPSHLASCPEWASHDEGELLVGWWSQDMAYPSLKAHYNIPSKPTKKHEQAILAAIEELASSPDVHDTIALDNLLANTDRNIGNLLRKVRGRYVLIDHGCCLTGESWLPGSLDPHKKYENKVILATRPASDQWRFKSATLKSHDSIVEQLDEALETLKPWLKHAVNSEDVDAIDHFLRERGSPGCFAKQIGLVV</sequence>
<name>A0ABX2B9Q7_9GAMM</name>
<accession>A0ABX2B9Q7</accession>
<evidence type="ECO:0000313" key="2">
    <source>
        <dbReference type="Proteomes" id="UP001318401"/>
    </source>
</evidence>
<reference evidence="1 2" key="1">
    <citation type="submission" date="2018-04" db="EMBL/GenBank/DDBJ databases">
        <authorList>
            <person name="Li G."/>
            <person name="Du W."/>
            <person name="Bai Y."/>
        </authorList>
    </citation>
    <scope>NUCLEOTIDE SEQUENCE [LARGE SCALE GENOMIC DNA]</scope>
    <source>
        <strain evidence="1 2">YYYZ-3</strain>
    </source>
</reference>